<accession>A0A6D2K2J4</accession>
<comment type="caution">
    <text evidence="2">The sequence shown here is derived from an EMBL/GenBank/DDBJ whole genome shotgun (WGS) entry which is preliminary data.</text>
</comment>
<dbReference type="Proteomes" id="UP000467841">
    <property type="component" value="Unassembled WGS sequence"/>
</dbReference>
<keyword evidence="3" id="KW-1185">Reference proteome</keyword>
<gene>
    <name evidence="2" type="ORF">MERR_LOCUS30077</name>
</gene>
<evidence type="ECO:0000256" key="1">
    <source>
        <dbReference type="SAM" id="Phobius"/>
    </source>
</evidence>
<evidence type="ECO:0000313" key="2">
    <source>
        <dbReference type="EMBL" id="CAA7042842.1"/>
    </source>
</evidence>
<reference evidence="2" key="1">
    <citation type="submission" date="2020-01" db="EMBL/GenBank/DDBJ databases">
        <authorList>
            <person name="Mishra B."/>
        </authorList>
    </citation>
    <scope>NUCLEOTIDE SEQUENCE [LARGE SCALE GENOMIC DNA]</scope>
</reference>
<dbReference type="EMBL" id="CACVBM020001274">
    <property type="protein sequence ID" value="CAA7042842.1"/>
    <property type="molecule type" value="Genomic_DNA"/>
</dbReference>
<organism evidence="2 3">
    <name type="scientific">Microthlaspi erraticum</name>
    <dbReference type="NCBI Taxonomy" id="1685480"/>
    <lineage>
        <taxon>Eukaryota</taxon>
        <taxon>Viridiplantae</taxon>
        <taxon>Streptophyta</taxon>
        <taxon>Embryophyta</taxon>
        <taxon>Tracheophyta</taxon>
        <taxon>Spermatophyta</taxon>
        <taxon>Magnoliopsida</taxon>
        <taxon>eudicotyledons</taxon>
        <taxon>Gunneridae</taxon>
        <taxon>Pentapetalae</taxon>
        <taxon>rosids</taxon>
        <taxon>malvids</taxon>
        <taxon>Brassicales</taxon>
        <taxon>Brassicaceae</taxon>
        <taxon>Coluteocarpeae</taxon>
        <taxon>Microthlaspi</taxon>
    </lineage>
</organism>
<dbReference type="AlphaFoldDB" id="A0A6D2K2J4"/>
<keyword evidence="1" id="KW-0472">Membrane</keyword>
<feature type="transmembrane region" description="Helical" evidence="1">
    <location>
        <begin position="56"/>
        <end position="76"/>
    </location>
</feature>
<keyword evidence="1" id="KW-1133">Transmembrane helix</keyword>
<evidence type="ECO:0000313" key="3">
    <source>
        <dbReference type="Proteomes" id="UP000467841"/>
    </source>
</evidence>
<proteinExistence type="predicted"/>
<sequence>MDLRRIFSPERSHSPLTFAASPSPITTTSFSFSASLSLSLASLLSPLDLSLIGESLSLHLFTAIISLLSLTLIHVFNFPAENVFLSLLNAYTF</sequence>
<protein>
    <submittedName>
        <fullName evidence="2">Uncharacterized protein</fullName>
    </submittedName>
</protein>
<keyword evidence="1" id="KW-0812">Transmembrane</keyword>
<name>A0A6D2K2J4_9BRAS</name>